<accession>A0A2X0QX70</accession>
<dbReference type="EMBL" id="LS423452">
    <property type="protein sequence ID" value="SPS06178.1"/>
    <property type="molecule type" value="Genomic_DNA"/>
</dbReference>
<sequence>MEEAAYWEVAVLGAEVMGGEVSEVAEEALVAVVLLDDGDVC</sequence>
<reference evidence="1" key="1">
    <citation type="submission" date="2018-05" db="EMBL/GenBank/DDBJ databases">
        <authorList>
            <person name="Lanie J.A."/>
            <person name="Ng W.-L."/>
            <person name="Kazmierczak K.M."/>
            <person name="Andrzejewski T.M."/>
            <person name="Davidsen T.M."/>
            <person name="Wayne K.J."/>
            <person name="Tettelin H."/>
            <person name="Glass J.I."/>
            <person name="Rusch D."/>
            <person name="Podicherti R."/>
            <person name="Tsui H.-C.T."/>
            <person name="Winkler M.E."/>
        </authorList>
    </citation>
    <scope>NUCLEOTIDE SEQUENCE</scope>
    <source>
        <strain evidence="1">KNB</strain>
    </source>
</reference>
<protein>
    <submittedName>
        <fullName evidence="1">Uncharacterized protein</fullName>
    </submittedName>
</protein>
<gene>
    <name evidence="1" type="ORF">NITFAB_1768</name>
</gene>
<proteinExistence type="predicted"/>
<evidence type="ECO:0000313" key="1">
    <source>
        <dbReference type="EMBL" id="SPS06178.1"/>
    </source>
</evidence>
<name>A0A2X0QX70_9PROT</name>
<dbReference type="AlphaFoldDB" id="A0A2X0QX70"/>
<organism evidence="1">
    <name type="scientific">Candidatus Nitrotoga fabula</name>
    <dbReference type="NCBI Taxonomy" id="2182327"/>
    <lineage>
        <taxon>Bacteria</taxon>
        <taxon>Pseudomonadati</taxon>
        <taxon>Pseudomonadota</taxon>
        <taxon>Betaproteobacteria</taxon>
        <taxon>Nitrosomonadales</taxon>
        <taxon>Gallionellaceae</taxon>
        <taxon>Candidatus Nitrotoga</taxon>
    </lineage>
</organism>